<dbReference type="OrthoDB" id="10257085at2759"/>
<sequence length="384" mass="43002">MFFSKLSQDSGNKDDEAYAQLLLSHAHQLYNASTHILPYRKYQESVHLGGDFYSSSDYRDELTLAALWMYYATKDQAFLNDASKFYQELGIANHRVPINWDDKYGAVYVLFARVTKPNDPNFHLRRQEAESYLDWLVTGERTMGGLMWWNDASPDASISCAMGASDLLLLYASTILMPLSQDPANQDNSLQTKANSYKEAAESQLRYIFGENPIHQNYVVGESPNSPKYPHHAGASGVTGLQEMRQSALPAHVLYGAVVGGPNKNDSFSDRMDNWKENEVALDYNGPYQNVIAHQIMYTTPDTVNVPSRTEIPDRKQFPKWGIALSVVLPLLAIAVTLGALWLHRKRLVSSKVHRHSPAESTMSAEDAQIVPSGQVDVKEAIIV</sequence>
<dbReference type="InterPro" id="IPR008928">
    <property type="entry name" value="6-hairpin_glycosidase_sf"/>
</dbReference>
<keyword evidence="8" id="KW-0624">Polysaccharide degradation</keyword>
<evidence type="ECO:0000256" key="8">
    <source>
        <dbReference type="ARBA" id="ARBA00023326"/>
    </source>
</evidence>
<evidence type="ECO:0000256" key="3">
    <source>
        <dbReference type="ARBA" id="ARBA00012601"/>
    </source>
</evidence>
<proteinExistence type="inferred from homology"/>
<feature type="transmembrane region" description="Helical" evidence="9">
    <location>
        <begin position="321"/>
        <end position="343"/>
    </location>
</feature>
<evidence type="ECO:0000313" key="11">
    <source>
        <dbReference type="EMBL" id="KAF7722964.1"/>
    </source>
</evidence>
<dbReference type="SUPFAM" id="SSF48208">
    <property type="entry name" value="Six-hairpin glycosidases"/>
    <property type="match status" value="1"/>
</dbReference>
<dbReference type="Proteomes" id="UP000605846">
    <property type="component" value="Unassembled WGS sequence"/>
</dbReference>
<dbReference type="InterPro" id="IPR012341">
    <property type="entry name" value="6hp_glycosidase-like_sf"/>
</dbReference>
<keyword evidence="6" id="KW-0119">Carbohydrate metabolism</keyword>
<dbReference type="Gene3D" id="1.50.10.10">
    <property type="match status" value="1"/>
</dbReference>
<name>A0A8H7BIZ6_9FUNG</name>
<comment type="similarity">
    <text evidence="2">Belongs to the glycosyl hydrolase 9 (cellulase E) family.</text>
</comment>
<evidence type="ECO:0000256" key="7">
    <source>
        <dbReference type="ARBA" id="ARBA00023295"/>
    </source>
</evidence>
<evidence type="ECO:0000313" key="12">
    <source>
        <dbReference type="Proteomes" id="UP000605846"/>
    </source>
</evidence>
<organism evidence="11 12">
    <name type="scientific">Apophysomyces ossiformis</name>
    <dbReference type="NCBI Taxonomy" id="679940"/>
    <lineage>
        <taxon>Eukaryota</taxon>
        <taxon>Fungi</taxon>
        <taxon>Fungi incertae sedis</taxon>
        <taxon>Mucoromycota</taxon>
        <taxon>Mucoromycotina</taxon>
        <taxon>Mucoromycetes</taxon>
        <taxon>Mucorales</taxon>
        <taxon>Mucorineae</taxon>
        <taxon>Mucoraceae</taxon>
        <taxon>Apophysomyces</taxon>
    </lineage>
</organism>
<dbReference type="PANTHER" id="PTHR22298">
    <property type="entry name" value="ENDO-1,4-BETA-GLUCANASE"/>
    <property type="match status" value="1"/>
</dbReference>
<keyword evidence="7" id="KW-0326">Glycosidase</keyword>
<reference evidence="11" key="1">
    <citation type="submission" date="2020-01" db="EMBL/GenBank/DDBJ databases">
        <title>Genome Sequencing of Three Apophysomyces-Like Fungal Strains Confirms a Novel Fungal Genus in the Mucoromycota with divergent Burkholderia-like Endosymbiotic Bacteria.</title>
        <authorList>
            <person name="Stajich J.E."/>
            <person name="Macias A.M."/>
            <person name="Carter-House D."/>
            <person name="Lovett B."/>
            <person name="Kasson L.R."/>
            <person name="Berry K."/>
            <person name="Grigoriev I."/>
            <person name="Chang Y."/>
            <person name="Spatafora J."/>
            <person name="Kasson M.T."/>
        </authorList>
    </citation>
    <scope>NUCLEOTIDE SEQUENCE</scope>
    <source>
        <strain evidence="11">NRRL A-21654</strain>
    </source>
</reference>
<evidence type="ECO:0000256" key="1">
    <source>
        <dbReference type="ARBA" id="ARBA00000966"/>
    </source>
</evidence>
<dbReference type="EMBL" id="JABAYA010000169">
    <property type="protein sequence ID" value="KAF7722964.1"/>
    <property type="molecule type" value="Genomic_DNA"/>
</dbReference>
<dbReference type="EC" id="3.2.1.4" evidence="3"/>
<keyword evidence="9" id="KW-1133">Transmembrane helix</keyword>
<evidence type="ECO:0000256" key="6">
    <source>
        <dbReference type="ARBA" id="ARBA00023277"/>
    </source>
</evidence>
<dbReference type="AlphaFoldDB" id="A0A8H7BIZ6"/>
<keyword evidence="12" id="KW-1185">Reference proteome</keyword>
<evidence type="ECO:0000256" key="2">
    <source>
        <dbReference type="ARBA" id="ARBA00007072"/>
    </source>
</evidence>
<dbReference type="Pfam" id="PF00759">
    <property type="entry name" value="Glyco_hydro_9"/>
    <property type="match status" value="1"/>
</dbReference>
<comment type="catalytic activity">
    <reaction evidence="1">
        <text>Endohydrolysis of (1-&gt;4)-beta-D-glucosidic linkages in cellulose, lichenin and cereal beta-D-glucans.</text>
        <dbReference type="EC" id="3.2.1.4"/>
    </reaction>
</comment>
<accession>A0A8H7BIZ6</accession>
<protein>
    <recommendedName>
        <fullName evidence="3">cellulase</fullName>
        <ecNumber evidence="3">3.2.1.4</ecNumber>
    </recommendedName>
</protein>
<comment type="caution">
    <text evidence="11">The sequence shown here is derived from an EMBL/GenBank/DDBJ whole genome shotgun (WGS) entry which is preliminary data.</text>
</comment>
<feature type="domain" description="Glycoside hydrolase family 9" evidence="10">
    <location>
        <begin position="13"/>
        <end position="290"/>
    </location>
</feature>
<keyword evidence="9" id="KW-0472">Membrane</keyword>
<keyword evidence="5" id="KW-0136">Cellulose degradation</keyword>
<evidence type="ECO:0000256" key="4">
    <source>
        <dbReference type="ARBA" id="ARBA00022801"/>
    </source>
</evidence>
<keyword evidence="4" id="KW-0378">Hydrolase</keyword>
<dbReference type="GO" id="GO:0030245">
    <property type="term" value="P:cellulose catabolic process"/>
    <property type="evidence" value="ECO:0007669"/>
    <property type="project" value="UniProtKB-KW"/>
</dbReference>
<evidence type="ECO:0000256" key="5">
    <source>
        <dbReference type="ARBA" id="ARBA00023001"/>
    </source>
</evidence>
<dbReference type="InterPro" id="IPR001701">
    <property type="entry name" value="Glyco_hydro_9"/>
</dbReference>
<gene>
    <name evidence="11" type="ORF">EC973_002475</name>
</gene>
<evidence type="ECO:0000259" key="10">
    <source>
        <dbReference type="Pfam" id="PF00759"/>
    </source>
</evidence>
<keyword evidence="9" id="KW-0812">Transmembrane</keyword>
<evidence type="ECO:0000256" key="9">
    <source>
        <dbReference type="SAM" id="Phobius"/>
    </source>
</evidence>
<dbReference type="GO" id="GO:0008810">
    <property type="term" value="F:cellulase activity"/>
    <property type="evidence" value="ECO:0007669"/>
    <property type="project" value="UniProtKB-EC"/>
</dbReference>